<proteinExistence type="predicted"/>
<reference evidence="1 2" key="1">
    <citation type="submission" date="2019-03" db="EMBL/GenBank/DDBJ databases">
        <title>Draft Genome Sequence of Desulfosporosinus fructosivorans Strain 63.6F, Isolated from Marine Sediment in the Baltic Sea.</title>
        <authorList>
            <person name="Hausmann B."/>
            <person name="Vandieken V."/>
            <person name="Pjevac P."/>
            <person name="Schreck K."/>
            <person name="Herbold C.W."/>
            <person name="Loy A."/>
        </authorList>
    </citation>
    <scope>NUCLEOTIDE SEQUENCE [LARGE SCALE GENOMIC DNA]</scope>
    <source>
        <strain evidence="1 2">63.6F</strain>
    </source>
</reference>
<dbReference type="Pfam" id="PF11756">
    <property type="entry name" value="YgbA_NO"/>
    <property type="match status" value="1"/>
</dbReference>
<evidence type="ECO:0000313" key="2">
    <source>
        <dbReference type="Proteomes" id="UP000298460"/>
    </source>
</evidence>
<dbReference type="NCBIfam" id="NF007714">
    <property type="entry name" value="PRK10410.1-2"/>
    <property type="match status" value="1"/>
</dbReference>
<sequence>MSTRLDREKTTVQIMLKLYCKDHHNSVGRLCPECQELSDYAMNRLTHCQFGESKPTCGKCTVHCYKPDMRKRIQEIMRYVGPRMIFAHPIIGLRHLWDGFKD</sequence>
<evidence type="ECO:0000313" key="1">
    <source>
        <dbReference type="EMBL" id="TGE36004.1"/>
    </source>
</evidence>
<dbReference type="EMBL" id="SPQQ01000010">
    <property type="protein sequence ID" value="TGE36004.1"/>
    <property type="molecule type" value="Genomic_DNA"/>
</dbReference>
<dbReference type="InterPro" id="IPR020483">
    <property type="entry name" value="Uncharacterised_YgbA"/>
</dbReference>
<accession>A0A4Z0R001</accession>
<dbReference type="RefSeq" id="WP_135551073.1">
    <property type="nucleotide sequence ID" value="NZ_SPQQ01000010.1"/>
</dbReference>
<protein>
    <submittedName>
        <fullName evidence="1">Nitrous oxide-stimulated promoter family protein</fullName>
    </submittedName>
</protein>
<gene>
    <name evidence="1" type="ORF">E4K67_23115</name>
</gene>
<dbReference type="AlphaFoldDB" id="A0A4Z0R001"/>
<keyword evidence="2" id="KW-1185">Reference proteome</keyword>
<dbReference type="Proteomes" id="UP000298460">
    <property type="component" value="Unassembled WGS sequence"/>
</dbReference>
<organism evidence="1 2">
    <name type="scientific">Desulfosporosinus fructosivorans</name>
    <dbReference type="NCBI Taxonomy" id="2018669"/>
    <lineage>
        <taxon>Bacteria</taxon>
        <taxon>Bacillati</taxon>
        <taxon>Bacillota</taxon>
        <taxon>Clostridia</taxon>
        <taxon>Eubacteriales</taxon>
        <taxon>Desulfitobacteriaceae</taxon>
        <taxon>Desulfosporosinus</taxon>
    </lineage>
</organism>
<comment type="caution">
    <text evidence="1">The sequence shown here is derived from an EMBL/GenBank/DDBJ whole genome shotgun (WGS) entry which is preliminary data.</text>
</comment>
<dbReference type="OrthoDB" id="164329at2"/>
<name>A0A4Z0R001_9FIRM</name>